<keyword evidence="1" id="KW-1188">Viral release from host cell</keyword>
<evidence type="ECO:0000256" key="1">
    <source>
        <dbReference type="ARBA" id="ARBA00022612"/>
    </source>
</evidence>
<dbReference type="Gene3D" id="3.30.420.240">
    <property type="match status" value="1"/>
</dbReference>
<evidence type="ECO:0000256" key="2">
    <source>
        <dbReference type="SAM" id="MobiDB-lite"/>
    </source>
</evidence>
<keyword evidence="5" id="KW-1185">Reference proteome</keyword>
<organism evidence="4 5">
    <name type="scientific">Haloarcula rubra</name>
    <dbReference type="NCBI Taxonomy" id="2487747"/>
    <lineage>
        <taxon>Archaea</taxon>
        <taxon>Methanobacteriati</taxon>
        <taxon>Methanobacteriota</taxon>
        <taxon>Stenosarchaea group</taxon>
        <taxon>Halobacteria</taxon>
        <taxon>Halobacteriales</taxon>
        <taxon>Haloarculaceae</taxon>
        <taxon>Haloarcula</taxon>
    </lineage>
</organism>
<evidence type="ECO:0000313" key="5">
    <source>
        <dbReference type="Proteomes" id="UP001430377"/>
    </source>
</evidence>
<evidence type="ECO:0000313" key="4">
    <source>
        <dbReference type="EMBL" id="MBX0325817.1"/>
    </source>
</evidence>
<feature type="domain" description="Terminase large subunit gp17-like C-terminal" evidence="3">
    <location>
        <begin position="372"/>
        <end position="513"/>
    </location>
</feature>
<accession>A0AAW4PXD4</accession>
<gene>
    <name evidence="4" type="ORF">EGH21_22625</name>
</gene>
<name>A0AAW4PXD4_9EURY</name>
<dbReference type="InterPro" id="IPR035421">
    <property type="entry name" value="Terminase_6C"/>
</dbReference>
<dbReference type="Pfam" id="PF03237">
    <property type="entry name" value="Terminase_6N"/>
    <property type="match status" value="1"/>
</dbReference>
<comment type="caution">
    <text evidence="4">The sequence shown here is derived from an EMBL/GenBank/DDBJ whole genome shotgun (WGS) entry which is preliminary data.</text>
</comment>
<dbReference type="Proteomes" id="UP001430377">
    <property type="component" value="Unassembled WGS sequence"/>
</dbReference>
<dbReference type="InterPro" id="IPR027417">
    <property type="entry name" value="P-loop_NTPase"/>
</dbReference>
<dbReference type="AlphaFoldDB" id="A0AAW4PXD4"/>
<reference evidence="4 5" key="1">
    <citation type="submission" date="2021-06" db="EMBL/GenBank/DDBJ databases">
        <title>Halomicroarcula sp. a new haloarchaeum isolated from saline soil.</title>
        <authorList>
            <person name="Duran-Viseras A."/>
            <person name="Sanchez-Porro C."/>
            <person name="Ventosa A."/>
        </authorList>
    </citation>
    <scope>NUCLEOTIDE SEQUENCE [LARGE SCALE GENOMIC DNA]</scope>
    <source>
        <strain evidence="4 5">F13</strain>
    </source>
</reference>
<evidence type="ECO:0000259" key="3">
    <source>
        <dbReference type="Pfam" id="PF17289"/>
    </source>
</evidence>
<proteinExistence type="predicted"/>
<protein>
    <recommendedName>
        <fullName evidence="3">Terminase large subunit gp17-like C-terminal domain-containing protein</fullName>
    </recommendedName>
</protein>
<dbReference type="Pfam" id="PF17289">
    <property type="entry name" value="Terminase_6C"/>
    <property type="match status" value="1"/>
</dbReference>
<dbReference type="Gene3D" id="3.40.50.300">
    <property type="entry name" value="P-loop containing nucleotide triphosphate hydrolases"/>
    <property type="match status" value="1"/>
</dbReference>
<dbReference type="EMBL" id="RKLR01000019">
    <property type="protein sequence ID" value="MBX0325817.1"/>
    <property type="molecule type" value="Genomic_DNA"/>
</dbReference>
<feature type="region of interest" description="Disordered" evidence="2">
    <location>
        <begin position="1"/>
        <end position="25"/>
    </location>
</feature>
<sequence length="532" mass="59006">MASADTPDAGDVQELLADPQTGPRAHPVATAEHLFEYSQPVHTAPHLLRLYNALFKAASAGYPDALRRIAALMPRGHGKTEGGTIVFPTWAITRWPDVKIAVISKTQGSAAERVRKVGSTLERHGERLGIGLAEQTKTQITTKANAAARHKEPTMSAHGINSQITGGHYDVVIFDDPVDWENQRLESRRQKIRNAFRDYSKNLLEKDSTLPTGPVTVAVGTRKHPQDLYETEILGNRSWKVFVERALSDWSIVSEGAYKIRAQDGQLYDEPADIPPGVDPVENGIEPDRDVDVLWPELKPLPALLYDIAFGDDAPVIWKRENQNDPAALQGTVFQSDWLTYTDELPGDPSTYTYYAGFDVAVVEDAQAAAEGNSDYSALSVLADSDSRQYLTHLWHERGLSVQDNADWAARKLRSATLGDHSINPSEVRVETNKAPGVAQTLRDESPYRVRGEDSTGAKEGRLHDLSAVFQRGDLVIVGDSTDRRWRDFEQEEWLQFPNAAHDDRLDAIEIALRNVRHGGGTERIGSMRDLL</sequence>
<dbReference type="RefSeq" id="WP_220620676.1">
    <property type="nucleotide sequence ID" value="NZ_RKLR01000019.1"/>
</dbReference>